<protein>
    <recommendedName>
        <fullName evidence="5">RNA-directed RNA polymerase</fullName>
    </recommendedName>
</protein>
<feature type="compositionally biased region" description="Basic residues" evidence="2">
    <location>
        <begin position="1623"/>
        <end position="1634"/>
    </location>
</feature>
<evidence type="ECO:0000256" key="2">
    <source>
        <dbReference type="SAM" id="MobiDB-lite"/>
    </source>
</evidence>
<feature type="region of interest" description="Disordered" evidence="2">
    <location>
        <begin position="1551"/>
        <end position="1588"/>
    </location>
</feature>
<dbReference type="SUPFAM" id="SSF56349">
    <property type="entry name" value="DNA breaking-rejoining enzymes"/>
    <property type="match status" value="1"/>
</dbReference>
<dbReference type="Proteomes" id="UP001189429">
    <property type="component" value="Unassembled WGS sequence"/>
</dbReference>
<sequence>PGAPPRPRGASRTRAGAHGAAPRRGVRPAPRRPPRATAVGRRGWASPRGVAVAPRRGVAPWRARSPRGLASPRLLSPRIESPLTVYQAAGQTPLPQFEGRVGAASGAQAEKAPAAVFLDIAGAGPRPLGGGQARQLDRTAPAAVAAEEGLGATAARLADQVWAALEDRRQYSHANAIVNKSFCNSVVQVAAARDPPTWLVFGSMQSARALHAVATFTLRMLGFVVLKMHCKVVGYVASAAAVFSVLRWDKQRDCVTRYRMPVDPSAIACAFSIGSFCLLARSAPPAPICGCQCDCGSPGWSTAQLLAVAAGQLVTGWFAARWWAPPRPASPVVVAAGLEGIKQLTLPAGARGRRFWALFDASEGVRHERLVLRRTVGGHVVLTPDGDVYEELLEDYEAALPSGVAGGIPSRLYGPKIFRYAFRPGDIAHASAFRRRAEAYLAGWAGAPPAAEGGGRVPAPLADAGAMSAPAPGSLVPAADVDPGFYDPGALVAHACLVGSEWFVGENQGPRRRGESITIRPSDLAFGVSGQALLCREGVWYRLCRDPPTPLPAGEGEAAAAEDLRTLAVEYNVRGERTRSFESARHMLREEVLDDAWPVEGPRTVQWLIEAFAHSGMAPVPRHHWWRQAPGATTSDPGIDEHLFLSECIQHGLQYDQLNICNLACFESMARRYQLWEERYQERIRASTEGSVAAGLAAERHLFLGGDRAKGYALISPELERWVAKRMEEQAAVLKERRKGREERALAAAATGGGGGGGGAGQPLGADHKKKLKDNKKGKDWQTGTPGAGSGGQGCLAADPRDLLPLPAPTSPVLRQGDALGLEWFSAGLQTLNEMGGRGAVRRTGAASGPQTDALERLRSSYATVPSCPSDLTADSATRAVIGSDPGYGFDDMASGKYASYQRGKVSLPRVASGAVELAAALPAGPRSLLMGESGTLLMRGSTSSSSLAKLAFDRRLASNPRTYGKFLADLLERDMLEVGTSFSRVAPFFVYKKDGALRLIFDTRASNTEFAEPDYVPLAAAQALGSIELQAGGRLFVAQGDVTCCFYQFLLPVHLREAFGLPPVPWAALPLAARRLVGAPPPDGLVRLRLRVVPMGWSWAVYFIQHAMMEILRPCAPADRWLAQYVPREPVCPGSGASLIYIDNFAALGTSPTEANARLEHMLGAVAAAGVDAAPEPAGAPLLGFELDPTGTQWRPTARKFWKVALALRTLGWGRQRRTGRQIARAVGHASAIMLLRPEMLSIFSAVYVFADRYFGQPARVWASVRRELRAAWALLPLAVADMSLPWSPAVASVDASLHGFGVTEKAWPPAEVGRVGRASERGRCRGALRTSRRPRCLVEGEEAEPSLSDIVDASPEQLRALGLRSAFEEVPSALARGDDWGVVAARRWRRKDKILALEAEAALRQVRRLARSRLSAQKRHLVLSDSMAWVLTSCKGRSSSWYLLRRCREFCAMCLALGARVSFRWIPSEWNSADEPSRRGFTGQRALLGFASSSRRGAPSGGPLRGPSPRGSLGPSPLLCRVLVPAANLSPSRAPPAPSRVLRPLVAPETGGGVALGRPRPEGIALPRRHASPASPPPLQPAPASGRLPCRALAAAGPLGLARQPAPGRLVPYRGESGSARRLRRETARRRPGSSLHSAARSAEEAEELGFHISSLAAAAVTTATQSNYLNALRKLLAWLHVPRAPQRLPASEWDLLLEQYVEFLHDRGLPEGDASSTLAAVRWALPELPRPLRRGLPLATAAVTGWRRLEKPLSRPPVPRSLAVLMALRLCSDGKADYALFLLLTFETYMRPSEALSLVGLQLVPPVPNERGACQFWTILIRASELDVLGKTGEFDTSVALDLPRHRLLESALRLLKANRGERERLFLFHYTDFLLAWNSCLLGLGLAQLKVTPCSLRHGGASELDVQKRGGWRSFQSVRRYEKHARLASMMHRIPAQLREEAQRREHATMLKHSVFVDLFAGTAPVSKYLRRKGYACIAFDKLQGPQFDLSRREVVLTIAGWLRAGLVWALWFATPCITTSRARADRSGRMPPPLRSSEHYRGLPDLSASHRAQVREANSLIDSGGRLQQLAWDLGICCGEENPQTSILWLTWPAFRPAAQSFDDAPPGTGDGEDSKRWKQVGQLVGVIHHVKAKPRARQDCLWEDDLCGEAMQELTNLRLDFWKPMPEGFPQDTSEPALAGAWGGTAGSWQVFGELPAPTSLGRRLERPFNQRCLQLRPAAGGRGARLLQRCGIAAVTMKGHKEPGDLSLGQDNLSVTRLVSGWETWGDTDPTAAEPKCATFEEASAAAQACTKCLPCKDGSKGCRA</sequence>
<dbReference type="SUPFAM" id="SSF56672">
    <property type="entry name" value="DNA/RNA polymerases"/>
    <property type="match status" value="1"/>
</dbReference>
<gene>
    <name evidence="3" type="ORF">PCOR1329_LOCUS35564</name>
</gene>
<dbReference type="InterPro" id="IPR011010">
    <property type="entry name" value="DNA_brk_join_enz"/>
</dbReference>
<feature type="region of interest" description="Disordered" evidence="2">
    <location>
        <begin position="1606"/>
        <end position="1644"/>
    </location>
</feature>
<keyword evidence="1" id="KW-0233">DNA recombination</keyword>
<feature type="region of interest" description="Disordered" evidence="2">
    <location>
        <begin position="744"/>
        <end position="800"/>
    </location>
</feature>
<feature type="region of interest" description="Disordered" evidence="2">
    <location>
        <begin position="1494"/>
        <end position="1513"/>
    </location>
</feature>
<organism evidence="3 4">
    <name type="scientific">Prorocentrum cordatum</name>
    <dbReference type="NCBI Taxonomy" id="2364126"/>
    <lineage>
        <taxon>Eukaryota</taxon>
        <taxon>Sar</taxon>
        <taxon>Alveolata</taxon>
        <taxon>Dinophyceae</taxon>
        <taxon>Prorocentrales</taxon>
        <taxon>Prorocentraceae</taxon>
        <taxon>Prorocentrum</taxon>
    </lineage>
</organism>
<dbReference type="InterPro" id="IPR043502">
    <property type="entry name" value="DNA/RNA_pol_sf"/>
</dbReference>
<reference evidence="3" key="1">
    <citation type="submission" date="2023-10" db="EMBL/GenBank/DDBJ databases">
        <authorList>
            <person name="Chen Y."/>
            <person name="Shah S."/>
            <person name="Dougan E. K."/>
            <person name="Thang M."/>
            <person name="Chan C."/>
        </authorList>
    </citation>
    <scope>NUCLEOTIDE SEQUENCE [LARGE SCALE GENOMIC DNA]</scope>
</reference>
<dbReference type="InterPro" id="IPR013762">
    <property type="entry name" value="Integrase-like_cat_sf"/>
</dbReference>
<feature type="compositionally biased region" description="Low complexity" evidence="2">
    <location>
        <begin position="8"/>
        <end position="23"/>
    </location>
</feature>
<comment type="caution">
    <text evidence="3">The sequence shown here is derived from an EMBL/GenBank/DDBJ whole genome shotgun (WGS) entry which is preliminary data.</text>
</comment>
<name>A0ABN9T4R6_9DINO</name>
<feature type="region of interest" description="Disordered" evidence="2">
    <location>
        <begin position="1"/>
        <end position="73"/>
    </location>
</feature>
<keyword evidence="4" id="KW-1185">Reference proteome</keyword>
<feature type="non-terminal residue" evidence="3">
    <location>
        <position position="1"/>
    </location>
</feature>
<proteinExistence type="predicted"/>
<feature type="compositionally biased region" description="Basic residues" evidence="2">
    <location>
        <begin position="24"/>
        <end position="34"/>
    </location>
</feature>
<evidence type="ECO:0000256" key="1">
    <source>
        <dbReference type="ARBA" id="ARBA00023172"/>
    </source>
</evidence>
<evidence type="ECO:0000313" key="4">
    <source>
        <dbReference type="Proteomes" id="UP001189429"/>
    </source>
</evidence>
<dbReference type="EMBL" id="CAUYUJ010014343">
    <property type="protein sequence ID" value="CAK0840024.1"/>
    <property type="molecule type" value="Genomic_DNA"/>
</dbReference>
<feature type="compositionally biased region" description="Gly residues" evidence="2">
    <location>
        <begin position="751"/>
        <end position="762"/>
    </location>
</feature>
<accession>A0ABN9T4R6</accession>
<dbReference type="Gene3D" id="1.10.443.10">
    <property type="entry name" value="Intergrase catalytic core"/>
    <property type="match status" value="1"/>
</dbReference>
<evidence type="ECO:0008006" key="5">
    <source>
        <dbReference type="Google" id="ProtNLM"/>
    </source>
</evidence>
<evidence type="ECO:0000313" key="3">
    <source>
        <dbReference type="EMBL" id="CAK0840024.1"/>
    </source>
</evidence>